<dbReference type="Proteomes" id="UP001370490">
    <property type="component" value="Unassembled WGS sequence"/>
</dbReference>
<feature type="domain" description="Gnk2-homologous" evidence="23">
    <location>
        <begin position="518"/>
        <end position="623"/>
    </location>
</feature>
<dbReference type="FunFam" id="3.30.430.20:FF:000002">
    <property type="entry name" value="Cysteine-rich receptor-like protein kinase 10"/>
    <property type="match status" value="3"/>
</dbReference>
<feature type="signal peptide" evidence="21">
    <location>
        <begin position="1"/>
        <end position="23"/>
    </location>
</feature>
<evidence type="ECO:0000259" key="23">
    <source>
        <dbReference type="PROSITE" id="PS51473"/>
    </source>
</evidence>
<feature type="binding site" evidence="18">
    <location>
        <position position="370"/>
    </location>
    <ligand>
        <name>ATP</name>
        <dbReference type="ChEBI" id="CHEBI:30616"/>
    </ligand>
</feature>
<keyword evidence="25" id="KW-1185">Reference proteome</keyword>
<evidence type="ECO:0000259" key="22">
    <source>
        <dbReference type="PROSITE" id="PS50011"/>
    </source>
</evidence>
<evidence type="ECO:0000256" key="14">
    <source>
        <dbReference type="ARBA" id="ARBA00023170"/>
    </source>
</evidence>
<dbReference type="PROSITE" id="PS00108">
    <property type="entry name" value="PROTEIN_KINASE_ST"/>
    <property type="match status" value="2"/>
</dbReference>
<organism evidence="24 25">
    <name type="scientific">Dillenia turbinata</name>
    <dbReference type="NCBI Taxonomy" id="194707"/>
    <lineage>
        <taxon>Eukaryota</taxon>
        <taxon>Viridiplantae</taxon>
        <taxon>Streptophyta</taxon>
        <taxon>Embryophyta</taxon>
        <taxon>Tracheophyta</taxon>
        <taxon>Spermatophyta</taxon>
        <taxon>Magnoliopsida</taxon>
        <taxon>eudicotyledons</taxon>
        <taxon>Gunneridae</taxon>
        <taxon>Pentapetalae</taxon>
        <taxon>Dilleniales</taxon>
        <taxon>Dilleniaceae</taxon>
        <taxon>Dillenia</taxon>
    </lineage>
</organism>
<dbReference type="GO" id="GO:0006979">
    <property type="term" value="P:response to oxidative stress"/>
    <property type="evidence" value="ECO:0007669"/>
    <property type="project" value="UniProtKB-ARBA"/>
</dbReference>
<dbReference type="EMBL" id="JBAMMX010000023">
    <property type="protein sequence ID" value="KAK6917380.1"/>
    <property type="molecule type" value="Genomic_DNA"/>
</dbReference>
<protein>
    <recommendedName>
        <fullName evidence="2">non-specific serine/threonine protein kinase</fullName>
        <ecNumber evidence="2">2.7.11.1</ecNumber>
    </recommendedName>
</protein>
<dbReference type="PROSITE" id="PS00107">
    <property type="entry name" value="PROTEIN_KINASE_ATP"/>
    <property type="match status" value="3"/>
</dbReference>
<comment type="caution">
    <text evidence="24">The sequence shown here is derived from an EMBL/GenBank/DDBJ whole genome shotgun (WGS) entry which is preliminary data.</text>
</comment>
<keyword evidence="8" id="KW-0677">Repeat</keyword>
<evidence type="ECO:0000256" key="17">
    <source>
        <dbReference type="ARBA" id="ARBA00048679"/>
    </source>
</evidence>
<keyword evidence="12 20" id="KW-1133">Transmembrane helix</keyword>
<feature type="binding site" evidence="18">
    <location>
        <position position="1067"/>
    </location>
    <ligand>
        <name>ATP</name>
        <dbReference type="ChEBI" id="CHEBI:30616"/>
    </ligand>
</feature>
<evidence type="ECO:0000256" key="3">
    <source>
        <dbReference type="ARBA" id="ARBA00022527"/>
    </source>
</evidence>
<evidence type="ECO:0000256" key="21">
    <source>
        <dbReference type="SAM" id="SignalP"/>
    </source>
</evidence>
<dbReference type="Pfam" id="PF07714">
    <property type="entry name" value="PK_Tyr_Ser-Thr"/>
    <property type="match status" value="4"/>
</dbReference>
<evidence type="ECO:0000256" key="6">
    <source>
        <dbReference type="ARBA" id="ARBA00022692"/>
    </source>
</evidence>
<evidence type="ECO:0000256" key="19">
    <source>
        <dbReference type="SAM" id="MobiDB-lite"/>
    </source>
</evidence>
<keyword evidence="11 18" id="KW-0067">ATP-binding</keyword>
<feature type="domain" description="Gnk2-homologous" evidence="23">
    <location>
        <begin position="764"/>
        <end position="866"/>
    </location>
</feature>
<dbReference type="PANTHER" id="PTHR27002">
    <property type="entry name" value="RECEPTOR-LIKE SERINE/THREONINE-PROTEIN KINASE SD1-8"/>
    <property type="match status" value="1"/>
</dbReference>
<feature type="domain" description="Gnk2-homologous" evidence="23">
    <location>
        <begin position="872"/>
        <end position="979"/>
    </location>
</feature>
<dbReference type="PANTHER" id="PTHR27002:SF980">
    <property type="entry name" value="CYSTEINE-RICH RECEPTOR-LIKE PROTEIN KINASE 10 ISOFORM X1"/>
    <property type="match status" value="1"/>
</dbReference>
<feature type="binding site" evidence="18">
    <location>
        <position position="1629"/>
    </location>
    <ligand>
        <name>ATP</name>
        <dbReference type="ChEBI" id="CHEBI:30616"/>
    </ligand>
</feature>
<feature type="compositionally biased region" description="Polar residues" evidence="19">
    <location>
        <begin position="1276"/>
        <end position="1286"/>
    </location>
</feature>
<dbReference type="InterPro" id="IPR008271">
    <property type="entry name" value="Ser/Thr_kinase_AS"/>
</dbReference>
<comment type="catalytic activity">
    <reaction evidence="16">
        <text>L-threonyl-[protein] + ATP = O-phospho-L-threonyl-[protein] + ADP + H(+)</text>
        <dbReference type="Rhea" id="RHEA:46608"/>
        <dbReference type="Rhea" id="RHEA-COMP:11060"/>
        <dbReference type="Rhea" id="RHEA-COMP:11605"/>
        <dbReference type="ChEBI" id="CHEBI:15378"/>
        <dbReference type="ChEBI" id="CHEBI:30013"/>
        <dbReference type="ChEBI" id="CHEBI:30616"/>
        <dbReference type="ChEBI" id="CHEBI:61977"/>
        <dbReference type="ChEBI" id="CHEBI:456216"/>
        <dbReference type="EC" id="2.7.11.1"/>
    </reaction>
</comment>
<dbReference type="CDD" id="cd23509">
    <property type="entry name" value="Gnk2-like"/>
    <property type="match status" value="7"/>
</dbReference>
<feature type="region of interest" description="Disordered" evidence="19">
    <location>
        <begin position="984"/>
        <end position="1015"/>
    </location>
</feature>
<sequence length="1840" mass="204462">MSNSNQGNFFLLIFLWLVTLTVSQLTPLSYNCNNDNGNYTINSAYNENLVNVLSAISSNSSGNGYGFYNISAGDGLDAVNANALCRGDISLNSCMSCLNESTTSLPQLCPDQKEAIIWYDPCRLRYSNRSIYAKLDTSPSVILTNLQNVSNASQFNEDLGGLLRSLRNQAASGDSLQKFATGNVSSGDFTDIYGLAQCTPDLSETDCNNCLQTATQIFPDCCYGKQGARVLSPSCTLHYEIYLFFDSVPDPLPSPPQSSPLLPPPPSNPNKEGNKSNTSRTIIIIVVVAVVTSVVIILILISLYFQKKKPTAKTESETTDSYIREESLQYDFDIIKKAANNFSNANKLGQGGFGAVYKGQLPTGVEVAVKRLSTNSGQGEIEFKNEVLLLAKLQHRNLVRLIGFSLKGQERLLIYEFLPNKSLDHFIFGMIPYNQLFLLLGCFGILVLEIVSGQKNSSFHVGEDTEQLLSYAWRNWREGKALNLVEPTLRAAQTNEIMRCIHIGLLCVQESVVDRPTMASVVLMLNSYSTTLPVPLRPAFLVQSSFPRGNSSESSHNSLTTGSDKSKNETVNAITFCRGDLTLDSCKSCLNDSNYKILEVCPNQREATGWYETCMVTLVAKLQHKNLVRSNEVETSELGDELHEDSRLRIVHCDLKDSNVLLDDDLNPKVSDFGMARFFVVVQTQANTNRIVRTYGYTAPEYAMHELFSLKSDVYSFGVLVPEIVSYVPVLSRQSIYVGDCRSNIEKTHIEMLRYNTFRLLLNFLYSFCIDEYGNYTSNSTYKQNLDQALSTLSASDNGYGFFNVSEGENTEKVNAIALCRGDVGLASCRSCLNDSNYKLLQVCPNQKEAIGWYDYCMLRYSNRSILYKEETRLTFYMWNVNNNSNASEFNQELGNLLNNLKNQAASSGSLRKFATRNVSFGNFQTIYGLVQCTPDLTEIDCNNCVENAMGNIPTCCDGKEGGRVINPSCSVRFEMYKFYNSDPYSPSASPSPPSLSPSPSSTNTTGTEDNNFDDVDTSMRVESLQYDFEIVKQATENFSDANKLGQGGFGAVYKGRIPNGPEIAVKRLSQNSGQGELEFKNEVMLVAKLQHRNLVRLLGFCLKGQERLLIYEYVPNKSLDYFIFDPAKRESLNWESRYKIIVGIARGLLYLHEDSRLKIIHRDLKASNVLLDNELNPKISDFGMARLVVIDQTQANTSRIVGTFGYMAPEYAMHGLFSVKSDVYSFGVLILEIVTADRPNMANVVLMLSSNSCTLPVPSQPAYYARSSLGSRSTNVIDSQVTGSDTSREKSDKASGDPSHHCDYSSTSKYRENLRSLLSSLSSSDSIGNGYGFYNLSTGENEDKVNVIALCRGDFSFDDCRSCVNDSSHQILQLCPTEREAIVWLDGCMLRYSNRSIFSSMEIYPVFTFTNPFNVSDLDQFNQKFGDLINNLQKQAASGGPFLKFASGNVSYGSSQNKTYALVQCTPDISEGECLSCLETARKEIPGCCGGKEGGRVYFPSCYLQFESWLFYNSVPITRPNVASSVPTDNTTTQGSNSRTKTIIFVVFAVCISMILIIILISICMKKRKQKEKVENIDASIKLESLQYDFCTIELATNHFSDANRLGQGGFGTVYKGQLPNGQEIAVKRLSRNSGQGEEEFKNEILLLAKLQHRNLVKLLGFCLEGLERLLIYEFMPNASLNHFIAEICGYMAPEYVQHGNFSIKSDVYSFGVLVLEMVCGQRSSNFHVGGDTEILLSYVWKKWVENTAIDFVDPTLTDVPENEIARCIHIGLLCVQENVVDRPTMASVVQILNNNPVILPLPSRPAFFINSGEVAITSPQACSSTEIESSSTFHSLLN</sequence>
<feature type="domain" description="Gnk2-homologous" evidence="23">
    <location>
        <begin position="1293"/>
        <end position="1398"/>
    </location>
</feature>
<evidence type="ECO:0000256" key="13">
    <source>
        <dbReference type="ARBA" id="ARBA00023136"/>
    </source>
</evidence>
<evidence type="ECO:0000256" key="10">
    <source>
        <dbReference type="ARBA" id="ARBA00022777"/>
    </source>
</evidence>
<keyword evidence="14" id="KW-0675">Receptor</keyword>
<feature type="region of interest" description="Disordered" evidence="19">
    <location>
        <begin position="254"/>
        <end position="276"/>
    </location>
</feature>
<proteinExistence type="predicted"/>
<dbReference type="FunFam" id="1.10.510.10:FF:001023">
    <property type="entry name" value="Os07g0541700 protein"/>
    <property type="match status" value="1"/>
</dbReference>
<feature type="transmembrane region" description="Helical" evidence="20">
    <location>
        <begin position="1544"/>
        <end position="1564"/>
    </location>
</feature>
<dbReference type="Gene3D" id="3.30.200.20">
    <property type="entry name" value="Phosphorylase Kinase, domain 1"/>
    <property type="match status" value="3"/>
</dbReference>
<evidence type="ECO:0000256" key="9">
    <source>
        <dbReference type="ARBA" id="ARBA00022741"/>
    </source>
</evidence>
<feature type="domain" description="Protein kinase" evidence="22">
    <location>
        <begin position="1039"/>
        <end position="1301"/>
    </location>
</feature>
<evidence type="ECO:0000256" key="16">
    <source>
        <dbReference type="ARBA" id="ARBA00047899"/>
    </source>
</evidence>
<dbReference type="InterPro" id="IPR002902">
    <property type="entry name" value="GNK2"/>
</dbReference>
<evidence type="ECO:0000256" key="12">
    <source>
        <dbReference type="ARBA" id="ARBA00022989"/>
    </source>
</evidence>
<dbReference type="InterPro" id="IPR001245">
    <property type="entry name" value="Ser-Thr/Tyr_kinase_cat_dom"/>
</dbReference>
<dbReference type="FunFam" id="3.30.430.20:FF:000003">
    <property type="entry name" value="Cysteine-rich RLK (RECEPTOR-like protein kinase) 10"/>
    <property type="match status" value="3"/>
</dbReference>
<dbReference type="GO" id="GO:0005886">
    <property type="term" value="C:plasma membrane"/>
    <property type="evidence" value="ECO:0007669"/>
    <property type="project" value="TreeGrafter"/>
</dbReference>
<keyword evidence="13 20" id="KW-0472">Membrane</keyword>
<dbReference type="SMART" id="SM00220">
    <property type="entry name" value="S_TKc"/>
    <property type="match status" value="1"/>
</dbReference>
<evidence type="ECO:0000256" key="1">
    <source>
        <dbReference type="ARBA" id="ARBA00004167"/>
    </source>
</evidence>
<evidence type="ECO:0000256" key="4">
    <source>
        <dbReference type="ARBA" id="ARBA00022553"/>
    </source>
</evidence>
<dbReference type="GO" id="GO:0004674">
    <property type="term" value="F:protein serine/threonine kinase activity"/>
    <property type="evidence" value="ECO:0007669"/>
    <property type="project" value="UniProtKB-KW"/>
</dbReference>
<evidence type="ECO:0000256" key="8">
    <source>
        <dbReference type="ARBA" id="ARBA00022737"/>
    </source>
</evidence>
<evidence type="ECO:0000256" key="18">
    <source>
        <dbReference type="PROSITE-ProRule" id="PRU10141"/>
    </source>
</evidence>
<keyword evidence="3" id="KW-0723">Serine/threonine-protein kinase</keyword>
<feature type="region of interest" description="Disordered" evidence="19">
    <location>
        <begin position="547"/>
        <end position="566"/>
    </location>
</feature>
<feature type="transmembrane region" description="Helical" evidence="20">
    <location>
        <begin position="282"/>
        <end position="305"/>
    </location>
</feature>
<dbReference type="InterPro" id="IPR017441">
    <property type="entry name" value="Protein_kinase_ATP_BS"/>
</dbReference>
<comment type="catalytic activity">
    <reaction evidence="17">
        <text>L-seryl-[protein] + ATP = O-phospho-L-seryl-[protein] + ADP + H(+)</text>
        <dbReference type="Rhea" id="RHEA:17989"/>
        <dbReference type="Rhea" id="RHEA-COMP:9863"/>
        <dbReference type="Rhea" id="RHEA-COMP:11604"/>
        <dbReference type="ChEBI" id="CHEBI:15378"/>
        <dbReference type="ChEBI" id="CHEBI:29999"/>
        <dbReference type="ChEBI" id="CHEBI:30616"/>
        <dbReference type="ChEBI" id="CHEBI:83421"/>
        <dbReference type="ChEBI" id="CHEBI:456216"/>
        <dbReference type="EC" id="2.7.11.1"/>
    </reaction>
</comment>
<keyword evidence="6 20" id="KW-0812">Transmembrane</keyword>
<evidence type="ECO:0000256" key="15">
    <source>
        <dbReference type="ARBA" id="ARBA00023180"/>
    </source>
</evidence>
<feature type="domain" description="Protein kinase" evidence="22">
    <location>
        <begin position="1601"/>
        <end position="1840"/>
    </location>
</feature>
<dbReference type="Pfam" id="PF00069">
    <property type="entry name" value="Pkinase"/>
    <property type="match status" value="1"/>
</dbReference>
<gene>
    <name evidence="24" type="ORF">RJ641_018131</name>
</gene>
<dbReference type="InterPro" id="IPR038408">
    <property type="entry name" value="GNK2_sf"/>
</dbReference>
<evidence type="ECO:0000313" key="24">
    <source>
        <dbReference type="EMBL" id="KAK6917380.1"/>
    </source>
</evidence>
<feature type="region of interest" description="Disordered" evidence="19">
    <location>
        <begin position="1276"/>
        <end position="1306"/>
    </location>
</feature>
<dbReference type="InterPro" id="IPR000719">
    <property type="entry name" value="Prot_kinase_dom"/>
</dbReference>
<feature type="domain" description="Gnk2-homologous" evidence="23">
    <location>
        <begin position="137"/>
        <end position="244"/>
    </location>
</feature>
<keyword evidence="4" id="KW-0597">Phosphoprotein</keyword>
<keyword evidence="9 18" id="KW-0547">Nucleotide-binding</keyword>
<keyword evidence="15" id="KW-0325">Glycoprotein</keyword>
<dbReference type="EC" id="2.7.11.1" evidence="2"/>
<evidence type="ECO:0000256" key="5">
    <source>
        <dbReference type="ARBA" id="ARBA00022679"/>
    </source>
</evidence>
<reference evidence="24 25" key="1">
    <citation type="submission" date="2023-12" db="EMBL/GenBank/DDBJ databases">
        <title>A high-quality genome assembly for Dillenia turbinata (Dilleniales).</title>
        <authorList>
            <person name="Chanderbali A."/>
        </authorList>
    </citation>
    <scope>NUCLEOTIDE SEQUENCE [LARGE SCALE GENOMIC DNA]</scope>
    <source>
        <strain evidence="24">LSX21</strain>
        <tissue evidence="24">Leaf</tissue>
    </source>
</reference>
<accession>A0AAN8UKV7</accession>
<evidence type="ECO:0000313" key="25">
    <source>
        <dbReference type="Proteomes" id="UP001370490"/>
    </source>
</evidence>
<dbReference type="PROSITE" id="PS50011">
    <property type="entry name" value="PROTEIN_KINASE_DOM"/>
    <property type="match status" value="3"/>
</dbReference>
<feature type="chain" id="PRO_5042989700" description="non-specific serine/threonine protein kinase" evidence="21">
    <location>
        <begin position="24"/>
        <end position="1840"/>
    </location>
</feature>
<dbReference type="Gene3D" id="3.30.430.20">
    <property type="entry name" value="Gnk2 domain, C-X8-C-X2-C motif"/>
    <property type="match status" value="7"/>
</dbReference>
<evidence type="ECO:0000256" key="11">
    <source>
        <dbReference type="ARBA" id="ARBA00022840"/>
    </source>
</evidence>
<feature type="domain" description="Gnk2-homologous" evidence="23">
    <location>
        <begin position="27"/>
        <end position="131"/>
    </location>
</feature>
<feature type="compositionally biased region" description="Pro residues" evidence="19">
    <location>
        <begin position="254"/>
        <end position="268"/>
    </location>
</feature>
<keyword evidence="7 21" id="KW-0732">Signal</keyword>
<dbReference type="SUPFAM" id="SSF56112">
    <property type="entry name" value="Protein kinase-like (PK-like)"/>
    <property type="match status" value="3"/>
</dbReference>
<feature type="domain" description="Protein kinase" evidence="22">
    <location>
        <begin position="342"/>
        <end position="803"/>
    </location>
</feature>
<dbReference type="PROSITE" id="PS51473">
    <property type="entry name" value="GNK2"/>
    <property type="match status" value="7"/>
</dbReference>
<name>A0AAN8UKV7_9MAGN</name>
<dbReference type="GO" id="GO:0005524">
    <property type="term" value="F:ATP binding"/>
    <property type="evidence" value="ECO:0007669"/>
    <property type="project" value="UniProtKB-UniRule"/>
</dbReference>
<keyword evidence="10" id="KW-0418">Kinase</keyword>
<comment type="subcellular location">
    <subcellularLocation>
        <location evidence="1">Membrane</location>
        <topology evidence="1">Single-pass membrane protein</topology>
    </subcellularLocation>
</comment>
<evidence type="ECO:0000256" key="2">
    <source>
        <dbReference type="ARBA" id="ARBA00012513"/>
    </source>
</evidence>
<dbReference type="FunFam" id="3.30.200.20:FF:000142">
    <property type="entry name" value="Cysteine-rich receptor-like protein kinase 10"/>
    <property type="match status" value="3"/>
</dbReference>
<dbReference type="InterPro" id="IPR011009">
    <property type="entry name" value="Kinase-like_dom_sf"/>
</dbReference>
<evidence type="ECO:0000256" key="20">
    <source>
        <dbReference type="SAM" id="Phobius"/>
    </source>
</evidence>
<dbReference type="FunFam" id="1.10.510.10:FF:000129">
    <property type="entry name" value="cysteine-rich receptor-like protein kinase 10"/>
    <property type="match status" value="1"/>
</dbReference>
<keyword evidence="5" id="KW-0808">Transferase</keyword>
<evidence type="ECO:0000256" key="7">
    <source>
        <dbReference type="ARBA" id="ARBA00022729"/>
    </source>
</evidence>
<feature type="domain" description="Gnk2-homologous" evidence="23">
    <location>
        <begin position="1404"/>
        <end position="1512"/>
    </location>
</feature>
<dbReference type="Pfam" id="PF01657">
    <property type="entry name" value="Stress-antifung"/>
    <property type="match status" value="7"/>
</dbReference>
<feature type="compositionally biased region" description="Basic and acidic residues" evidence="19">
    <location>
        <begin position="1287"/>
        <end position="1306"/>
    </location>
</feature>
<dbReference type="Gene3D" id="1.10.510.10">
    <property type="entry name" value="Transferase(Phosphotransferase) domain 1"/>
    <property type="match status" value="4"/>
</dbReference>